<evidence type="ECO:0000313" key="2">
    <source>
        <dbReference type="Proteomes" id="UP000187609"/>
    </source>
</evidence>
<dbReference type="EMBL" id="MJEQ01037184">
    <property type="protein sequence ID" value="OIT06394.1"/>
    <property type="molecule type" value="Genomic_DNA"/>
</dbReference>
<reference evidence="1" key="1">
    <citation type="submission" date="2016-11" db="EMBL/GenBank/DDBJ databases">
        <title>The genome of Nicotiana attenuata.</title>
        <authorList>
            <person name="Xu S."/>
            <person name="Brockmoeller T."/>
            <person name="Gaquerel E."/>
            <person name="Navarro A."/>
            <person name="Kuhl H."/>
            <person name="Gase K."/>
            <person name="Ling Z."/>
            <person name="Zhou W."/>
            <person name="Kreitzer C."/>
            <person name="Stanke M."/>
            <person name="Tang H."/>
            <person name="Lyons E."/>
            <person name="Pandey P."/>
            <person name="Pandey S.P."/>
            <person name="Timmermann B."/>
            <person name="Baldwin I.T."/>
        </authorList>
    </citation>
    <scope>NUCLEOTIDE SEQUENCE [LARGE SCALE GENOMIC DNA]</scope>
    <source>
        <strain evidence="1">UT</strain>
    </source>
</reference>
<proteinExistence type="predicted"/>
<dbReference type="Gramene" id="OIT06394">
    <property type="protein sequence ID" value="OIT06394"/>
    <property type="gene ID" value="A4A49_61660"/>
</dbReference>
<sequence>KLKNEYGLVCNRRVDIRDVAESKWPGRFSRPGLKDLALEICGLYMCKPIHVCQSNWDARVKFHGFLPCRHDILPEKQIP</sequence>
<dbReference type="AlphaFoldDB" id="A0A1J6INX0"/>
<dbReference type="InterPro" id="IPR012337">
    <property type="entry name" value="RNaseH-like_sf"/>
</dbReference>
<dbReference type="GO" id="GO:0003676">
    <property type="term" value="F:nucleic acid binding"/>
    <property type="evidence" value="ECO:0007669"/>
    <property type="project" value="InterPro"/>
</dbReference>
<dbReference type="InterPro" id="IPR036397">
    <property type="entry name" value="RNaseH_sf"/>
</dbReference>
<comment type="caution">
    <text evidence="1">The sequence shown here is derived from an EMBL/GenBank/DDBJ whole genome shotgun (WGS) entry which is preliminary data.</text>
</comment>
<dbReference type="Proteomes" id="UP000187609">
    <property type="component" value="Unassembled WGS sequence"/>
</dbReference>
<accession>A0A1J6INX0</accession>
<feature type="non-terminal residue" evidence="1">
    <location>
        <position position="1"/>
    </location>
</feature>
<evidence type="ECO:0000313" key="1">
    <source>
        <dbReference type="EMBL" id="OIT06394.1"/>
    </source>
</evidence>
<dbReference type="Gene3D" id="3.30.420.10">
    <property type="entry name" value="Ribonuclease H-like superfamily/Ribonuclease H"/>
    <property type="match status" value="1"/>
</dbReference>
<dbReference type="SUPFAM" id="SSF53098">
    <property type="entry name" value="Ribonuclease H-like"/>
    <property type="match status" value="1"/>
</dbReference>
<protein>
    <submittedName>
        <fullName evidence="1">Uncharacterized protein</fullName>
    </submittedName>
</protein>
<organism evidence="1 2">
    <name type="scientific">Nicotiana attenuata</name>
    <name type="common">Coyote tobacco</name>
    <dbReference type="NCBI Taxonomy" id="49451"/>
    <lineage>
        <taxon>Eukaryota</taxon>
        <taxon>Viridiplantae</taxon>
        <taxon>Streptophyta</taxon>
        <taxon>Embryophyta</taxon>
        <taxon>Tracheophyta</taxon>
        <taxon>Spermatophyta</taxon>
        <taxon>Magnoliopsida</taxon>
        <taxon>eudicotyledons</taxon>
        <taxon>Gunneridae</taxon>
        <taxon>Pentapetalae</taxon>
        <taxon>asterids</taxon>
        <taxon>lamiids</taxon>
        <taxon>Solanales</taxon>
        <taxon>Solanaceae</taxon>
        <taxon>Nicotianoideae</taxon>
        <taxon>Nicotianeae</taxon>
        <taxon>Nicotiana</taxon>
    </lineage>
</organism>
<gene>
    <name evidence="1" type="ORF">A4A49_61660</name>
</gene>
<dbReference type="STRING" id="49451.A0A1J6INX0"/>
<keyword evidence="2" id="KW-1185">Reference proteome</keyword>
<name>A0A1J6INX0_NICAT</name>